<feature type="compositionally biased region" description="Basic residues" evidence="1">
    <location>
        <begin position="159"/>
        <end position="171"/>
    </location>
</feature>
<organism evidence="2">
    <name type="scientific">Odontella aurita</name>
    <dbReference type="NCBI Taxonomy" id="265563"/>
    <lineage>
        <taxon>Eukaryota</taxon>
        <taxon>Sar</taxon>
        <taxon>Stramenopiles</taxon>
        <taxon>Ochrophyta</taxon>
        <taxon>Bacillariophyta</taxon>
        <taxon>Mediophyceae</taxon>
        <taxon>Biddulphiophycidae</taxon>
        <taxon>Eupodiscales</taxon>
        <taxon>Odontellaceae</taxon>
        <taxon>Odontella</taxon>
    </lineage>
</organism>
<evidence type="ECO:0000313" key="2">
    <source>
        <dbReference type="EMBL" id="CAE2287866.1"/>
    </source>
</evidence>
<accession>A0A7S4K9F4</accession>
<sequence>MSRRSSRRAPKKAAAALPERVRRGLASLVQGNESVVASMLSIDLSEDGGEGEADGGKNEARLVSALSDCMSMNDLSAEALLARFFDASILSRYCVSRLGVSGKGNEATLAARIGRKWSRSDFEAIPPAAEAENGSKSKKRGPGDGEDGNCKKASDASAKPRKKKKPKTESP</sequence>
<feature type="region of interest" description="Disordered" evidence="1">
    <location>
        <begin position="124"/>
        <end position="171"/>
    </location>
</feature>
<evidence type="ECO:0000256" key="1">
    <source>
        <dbReference type="SAM" id="MobiDB-lite"/>
    </source>
</evidence>
<proteinExistence type="predicted"/>
<reference evidence="2" key="1">
    <citation type="submission" date="2021-01" db="EMBL/GenBank/DDBJ databases">
        <authorList>
            <person name="Corre E."/>
            <person name="Pelletier E."/>
            <person name="Niang G."/>
            <person name="Scheremetjew M."/>
            <person name="Finn R."/>
            <person name="Kale V."/>
            <person name="Holt S."/>
            <person name="Cochrane G."/>
            <person name="Meng A."/>
            <person name="Brown T."/>
            <person name="Cohen L."/>
        </authorList>
    </citation>
    <scope>NUCLEOTIDE SEQUENCE</scope>
    <source>
        <strain evidence="2">Isolate 1302-5</strain>
    </source>
</reference>
<dbReference type="EMBL" id="HBKQ01060754">
    <property type="protein sequence ID" value="CAE2287866.1"/>
    <property type="molecule type" value="Transcribed_RNA"/>
</dbReference>
<gene>
    <name evidence="2" type="ORF">OAUR00152_LOCUS41426</name>
</gene>
<protein>
    <submittedName>
        <fullName evidence="2">Uncharacterized protein</fullName>
    </submittedName>
</protein>
<dbReference type="AlphaFoldDB" id="A0A7S4K9F4"/>
<name>A0A7S4K9F4_9STRA</name>